<dbReference type="AlphaFoldDB" id="A0A2S9YFN9"/>
<dbReference type="EMBL" id="PVNL01000106">
    <property type="protein sequence ID" value="PRQ03920.1"/>
    <property type="molecule type" value="Genomic_DNA"/>
</dbReference>
<protein>
    <submittedName>
        <fullName evidence="3">Copper chaperone CopZ</fullName>
    </submittedName>
</protein>
<dbReference type="CDD" id="cd00371">
    <property type="entry name" value="HMA"/>
    <property type="match status" value="1"/>
</dbReference>
<accession>A0A2S9YFN9</accession>
<dbReference type="RefSeq" id="WP_181234124.1">
    <property type="nucleotide sequence ID" value="NZ_PVNL01000106.1"/>
</dbReference>
<dbReference type="PROSITE" id="PS01047">
    <property type="entry name" value="HMA_1"/>
    <property type="match status" value="1"/>
</dbReference>
<organism evidence="3 4">
    <name type="scientific">Enhygromyxa salina</name>
    <dbReference type="NCBI Taxonomy" id="215803"/>
    <lineage>
        <taxon>Bacteria</taxon>
        <taxon>Pseudomonadati</taxon>
        <taxon>Myxococcota</taxon>
        <taxon>Polyangia</taxon>
        <taxon>Nannocystales</taxon>
        <taxon>Nannocystaceae</taxon>
        <taxon>Enhygromyxa</taxon>
    </lineage>
</organism>
<evidence type="ECO:0000313" key="3">
    <source>
        <dbReference type="EMBL" id="PRQ03920.1"/>
    </source>
</evidence>
<dbReference type="SUPFAM" id="SSF55008">
    <property type="entry name" value="HMA, heavy metal-associated domain"/>
    <property type="match status" value="1"/>
</dbReference>
<dbReference type="GO" id="GO:0046872">
    <property type="term" value="F:metal ion binding"/>
    <property type="evidence" value="ECO:0007669"/>
    <property type="project" value="UniProtKB-KW"/>
</dbReference>
<dbReference type="InterPro" id="IPR036163">
    <property type="entry name" value="HMA_dom_sf"/>
</dbReference>
<dbReference type="FunFam" id="3.30.70.100:FF:000001">
    <property type="entry name" value="ATPase copper transporting beta"/>
    <property type="match status" value="1"/>
</dbReference>
<proteinExistence type="predicted"/>
<comment type="caution">
    <text evidence="3">The sequence shown here is derived from an EMBL/GenBank/DDBJ whole genome shotgun (WGS) entry which is preliminary data.</text>
</comment>
<dbReference type="PROSITE" id="PS50846">
    <property type="entry name" value="HMA_2"/>
    <property type="match status" value="1"/>
</dbReference>
<dbReference type="Pfam" id="PF00403">
    <property type="entry name" value="HMA"/>
    <property type="match status" value="1"/>
</dbReference>
<name>A0A2S9YFN9_9BACT</name>
<dbReference type="InterPro" id="IPR006121">
    <property type="entry name" value="HMA_dom"/>
</dbReference>
<reference evidence="3 4" key="1">
    <citation type="submission" date="2018-03" db="EMBL/GenBank/DDBJ databases">
        <title>Draft Genome Sequences of the Obligatory Marine Myxobacteria Enhygromyxa salina SWB007.</title>
        <authorList>
            <person name="Poehlein A."/>
            <person name="Moghaddam J.A."/>
            <person name="Harms H."/>
            <person name="Alanjari M."/>
            <person name="Koenig G.M."/>
            <person name="Daniel R."/>
            <person name="Schaeberle T.F."/>
        </authorList>
    </citation>
    <scope>NUCLEOTIDE SEQUENCE [LARGE SCALE GENOMIC DNA]</scope>
    <source>
        <strain evidence="3 4">SWB007</strain>
    </source>
</reference>
<keyword evidence="1" id="KW-0479">Metal-binding</keyword>
<dbReference type="Proteomes" id="UP000238823">
    <property type="component" value="Unassembled WGS sequence"/>
</dbReference>
<evidence type="ECO:0000256" key="1">
    <source>
        <dbReference type="ARBA" id="ARBA00022723"/>
    </source>
</evidence>
<evidence type="ECO:0000259" key="2">
    <source>
        <dbReference type="PROSITE" id="PS50846"/>
    </source>
</evidence>
<sequence>MNTTTLQVSGMTCGSCIEHIERALADLRDVQDTEVDLANGVVRICHTDAVTADQLAARISAAGYPSRAVAAA</sequence>
<gene>
    <name evidence="3" type="primary">copZ_1</name>
    <name evidence="3" type="ORF">ENSA7_52110</name>
</gene>
<feature type="domain" description="HMA" evidence="2">
    <location>
        <begin position="2"/>
        <end position="67"/>
    </location>
</feature>
<dbReference type="InterPro" id="IPR017969">
    <property type="entry name" value="Heavy-metal-associated_CS"/>
</dbReference>
<evidence type="ECO:0000313" key="4">
    <source>
        <dbReference type="Proteomes" id="UP000238823"/>
    </source>
</evidence>
<dbReference type="Gene3D" id="3.30.70.100">
    <property type="match status" value="1"/>
</dbReference>